<protein>
    <submittedName>
        <fullName evidence="2">Uncharacterized protein</fullName>
    </submittedName>
</protein>
<keyword evidence="3" id="KW-1185">Reference proteome</keyword>
<feature type="compositionally biased region" description="Basic and acidic residues" evidence="1">
    <location>
        <begin position="196"/>
        <end position="215"/>
    </location>
</feature>
<evidence type="ECO:0000313" key="2">
    <source>
        <dbReference type="EMBL" id="QUC21253.1"/>
    </source>
</evidence>
<organism evidence="2 3">
    <name type="scientific">Ustilaginoidea virens</name>
    <name type="common">Rice false smut fungus</name>
    <name type="synonym">Villosiclava virens</name>
    <dbReference type="NCBI Taxonomy" id="1159556"/>
    <lineage>
        <taxon>Eukaryota</taxon>
        <taxon>Fungi</taxon>
        <taxon>Dikarya</taxon>
        <taxon>Ascomycota</taxon>
        <taxon>Pezizomycotina</taxon>
        <taxon>Sordariomycetes</taxon>
        <taxon>Hypocreomycetidae</taxon>
        <taxon>Hypocreales</taxon>
        <taxon>Clavicipitaceae</taxon>
        <taxon>Ustilaginoidea</taxon>
    </lineage>
</organism>
<name>A0A8E5HTI3_USTVR</name>
<sequence length="277" mass="29500">MPKPPSVARHRARGRFSLRQPGWLPPQPGDYAVILAGDTGNTGGPDPAAAADRHGGRIAPAASKPFSQPSPTCPSLARCNRSSLVPSLTSLPHNHLQGTQAMGATSRLARTSSAEPETPFDPRTCVGPRLDPCCQIHTRPVMFPGPTARQQPCIRKRATTRAAGARKQTALRGHSLARLASTTSRLLSSEANIRGGGERHVVPPSRPDDTARTDARPGLLSPQQRGIFLRGAEKSDVADTLEGCKPIIDEVDGMQRELFSSNLSSGVVAHRGETPYK</sequence>
<dbReference type="RefSeq" id="XP_042998926.1">
    <property type="nucleotide sequence ID" value="XM_043142993.1"/>
</dbReference>
<dbReference type="Proteomes" id="UP000027002">
    <property type="component" value="Chromosome 4"/>
</dbReference>
<dbReference type="EMBL" id="CP072756">
    <property type="protein sequence ID" value="QUC21253.1"/>
    <property type="molecule type" value="Genomic_DNA"/>
</dbReference>
<accession>A0A8E5HTI3</accession>
<dbReference type="GeneID" id="66066273"/>
<reference evidence="2" key="1">
    <citation type="submission" date="2020-03" db="EMBL/GenBank/DDBJ databases">
        <title>A mixture of massive structural variations and highly conserved coding sequences in Ustilaginoidea virens genome.</title>
        <authorList>
            <person name="Zhang K."/>
            <person name="Zhao Z."/>
            <person name="Zhang Z."/>
            <person name="Li Y."/>
            <person name="Hsiang T."/>
            <person name="Sun W."/>
        </authorList>
    </citation>
    <scope>NUCLEOTIDE SEQUENCE</scope>
    <source>
        <strain evidence="2">UV-8b</strain>
    </source>
</reference>
<dbReference type="KEGG" id="uvi:66066273"/>
<evidence type="ECO:0000313" key="3">
    <source>
        <dbReference type="Proteomes" id="UP000027002"/>
    </source>
</evidence>
<dbReference type="AlphaFoldDB" id="A0A8E5HTI3"/>
<feature type="region of interest" description="Disordered" evidence="1">
    <location>
        <begin position="1"/>
        <end position="74"/>
    </location>
</feature>
<gene>
    <name evidence="2" type="ORF">UV8b_05496</name>
</gene>
<proteinExistence type="predicted"/>
<feature type="region of interest" description="Disordered" evidence="1">
    <location>
        <begin position="191"/>
        <end position="219"/>
    </location>
</feature>
<evidence type="ECO:0000256" key="1">
    <source>
        <dbReference type="SAM" id="MobiDB-lite"/>
    </source>
</evidence>